<reference evidence="3" key="1">
    <citation type="submission" date="2025-08" db="UniProtKB">
        <authorList>
            <consortium name="RefSeq"/>
        </authorList>
    </citation>
    <scope>IDENTIFICATION</scope>
    <source>
        <tissue evidence="3">Muscle</tissue>
    </source>
</reference>
<feature type="region of interest" description="Disordered" evidence="1">
    <location>
        <begin position="1"/>
        <end position="20"/>
    </location>
</feature>
<dbReference type="InterPro" id="IPR052882">
    <property type="entry name" value="EZH_Inhibitor"/>
</dbReference>
<evidence type="ECO:0000313" key="2">
    <source>
        <dbReference type="Proteomes" id="UP000694851"/>
    </source>
</evidence>
<dbReference type="GeneID" id="109378364"/>
<sequence length="539" mass="55174">MATPSGWEKELKPQEGGGAACFGREGDSACALAAPGAILNISEDPGSPSKDCEQVRGRPEHRGSQSPLAELRRVGPETGQSLQTAPTESAGATGQATSGAAQLCGRPAQTRSPAKGRGRKRSSGVEAAGAPKHSWRCLFRGASAPEASATLPPSSPMAQPSSHCRRPTHRASPCDRASLPGPALQSQSLLSAPGPALRSRTSPPGPASRRREASSGPLSRGGEASPGRVFRRREAAPGRMSRAREASPGRESRLREAAPGPPSRGGEASPGRESRLREAAPGPPSRCGEALPGRVFRRREAAPGPPSRCGEASPGRVFRRHETSPGRATGSREASPGPASHRREASPGPAPRRHVSAPASAFRCCSFAPGPASRSGAVGPGPALCSPATALSPALHSGGTTPGFVGLSRPILRGSSPTSQACLSGPGGQSPPFRGSPLGRRVMENSSGSPDPEVPSLPFPPCWHAVRMRASSPLPPGRYFPLPGWCDESSSSSSSPPTNSGQRSSSPEFSDPGSVSTPSPGTIGHDLLLEFAALSPVSP</sequence>
<organism evidence="2 3">
    <name type="scientific">Hipposideros armiger</name>
    <name type="common">Great Himalayan leaf-nosed bat</name>
    <dbReference type="NCBI Taxonomy" id="186990"/>
    <lineage>
        <taxon>Eukaryota</taxon>
        <taxon>Metazoa</taxon>
        <taxon>Chordata</taxon>
        <taxon>Craniata</taxon>
        <taxon>Vertebrata</taxon>
        <taxon>Euteleostomi</taxon>
        <taxon>Mammalia</taxon>
        <taxon>Eutheria</taxon>
        <taxon>Laurasiatheria</taxon>
        <taxon>Chiroptera</taxon>
        <taxon>Yinpterochiroptera</taxon>
        <taxon>Rhinolophoidea</taxon>
        <taxon>Hipposideridae</taxon>
        <taxon>Hipposideros</taxon>
    </lineage>
</organism>
<dbReference type="Proteomes" id="UP000694851">
    <property type="component" value="Unplaced"/>
</dbReference>
<feature type="compositionally biased region" description="Low complexity" evidence="1">
    <location>
        <begin position="489"/>
        <end position="506"/>
    </location>
</feature>
<proteinExistence type="predicted"/>
<evidence type="ECO:0000256" key="1">
    <source>
        <dbReference type="SAM" id="MobiDB-lite"/>
    </source>
</evidence>
<dbReference type="OrthoDB" id="9751586at2759"/>
<keyword evidence="2" id="KW-1185">Reference proteome</keyword>
<feature type="compositionally biased region" description="Low complexity" evidence="1">
    <location>
        <begin position="89"/>
        <end position="102"/>
    </location>
</feature>
<accession>A0A8B7QQN1</accession>
<feature type="region of interest" description="Disordered" evidence="1">
    <location>
        <begin position="39"/>
        <end position="358"/>
    </location>
</feature>
<dbReference type="KEGG" id="hai:109378364"/>
<dbReference type="RefSeq" id="XP_019490315.1">
    <property type="nucleotide sequence ID" value="XM_019634770.1"/>
</dbReference>
<name>A0A8B7QQN1_HIPAR</name>
<evidence type="ECO:0000313" key="3">
    <source>
        <dbReference type="RefSeq" id="XP_019490315.1"/>
    </source>
</evidence>
<feature type="compositionally biased region" description="Basic and acidic residues" evidence="1">
    <location>
        <begin position="50"/>
        <end position="63"/>
    </location>
</feature>
<feature type="region of interest" description="Disordered" evidence="1">
    <location>
        <begin position="477"/>
        <end position="524"/>
    </location>
</feature>
<feature type="region of interest" description="Disordered" evidence="1">
    <location>
        <begin position="371"/>
        <end position="460"/>
    </location>
</feature>
<gene>
    <name evidence="3" type="primary">LOC109378364</name>
</gene>
<dbReference type="PANTHER" id="PTHR22467">
    <property type="entry name" value="EZH INHIBITORY PROTEIN-RELATED"/>
    <property type="match status" value="1"/>
</dbReference>
<feature type="compositionally biased region" description="Polar residues" evidence="1">
    <location>
        <begin position="78"/>
        <end position="87"/>
    </location>
</feature>
<dbReference type="AlphaFoldDB" id="A0A8B7QQN1"/>
<feature type="compositionally biased region" description="Basic and acidic residues" evidence="1">
    <location>
        <begin position="232"/>
        <end position="256"/>
    </location>
</feature>
<protein>
    <submittedName>
        <fullName evidence="3">Uncharacterized protein CXorf67-like</fullName>
    </submittedName>
</protein>
<dbReference type="PANTHER" id="PTHR22467:SF1">
    <property type="entry name" value="EZH INHIBITORY PROTEIN"/>
    <property type="match status" value="1"/>
</dbReference>
<dbReference type="GO" id="GO:0005634">
    <property type="term" value="C:nucleus"/>
    <property type="evidence" value="ECO:0007669"/>
    <property type="project" value="TreeGrafter"/>
</dbReference>